<evidence type="ECO:0000313" key="3">
    <source>
        <dbReference type="EMBL" id="TGL51427.1"/>
    </source>
</evidence>
<dbReference type="Proteomes" id="UP000297609">
    <property type="component" value="Unassembled WGS sequence"/>
</dbReference>
<name>A0A4R9JN75_9LEPT</name>
<evidence type="ECO:0000313" key="4">
    <source>
        <dbReference type="Proteomes" id="UP000297609"/>
    </source>
</evidence>
<feature type="transmembrane region" description="Helical" evidence="1">
    <location>
        <begin position="121"/>
        <end position="146"/>
    </location>
</feature>
<dbReference type="Pfam" id="PF00884">
    <property type="entry name" value="Sulfatase"/>
    <property type="match status" value="1"/>
</dbReference>
<dbReference type="OrthoDB" id="9803751at2"/>
<feature type="transmembrane region" description="Helical" evidence="1">
    <location>
        <begin position="51"/>
        <end position="71"/>
    </location>
</feature>
<dbReference type="InterPro" id="IPR017850">
    <property type="entry name" value="Alkaline_phosphatase_core_sf"/>
</dbReference>
<feature type="domain" description="Sulfatase N-terminal" evidence="2">
    <location>
        <begin position="204"/>
        <end position="466"/>
    </location>
</feature>
<keyword evidence="1" id="KW-0472">Membrane</keyword>
<dbReference type="InterPro" id="IPR000917">
    <property type="entry name" value="Sulfatase_N"/>
</dbReference>
<dbReference type="Gene3D" id="3.40.720.10">
    <property type="entry name" value="Alkaline Phosphatase, subunit A"/>
    <property type="match status" value="1"/>
</dbReference>
<feature type="transmembrane region" description="Helical" evidence="1">
    <location>
        <begin position="158"/>
        <end position="176"/>
    </location>
</feature>
<dbReference type="AlphaFoldDB" id="A0A4R9JN75"/>
<dbReference type="SUPFAM" id="SSF53649">
    <property type="entry name" value="Alkaline phosphatase-like"/>
    <property type="match status" value="1"/>
</dbReference>
<keyword evidence="4" id="KW-1185">Reference proteome</keyword>
<proteinExistence type="predicted"/>
<evidence type="ECO:0000259" key="2">
    <source>
        <dbReference type="Pfam" id="PF00884"/>
    </source>
</evidence>
<dbReference type="GO" id="GO:0016787">
    <property type="term" value="F:hydrolase activity"/>
    <property type="evidence" value="ECO:0007669"/>
    <property type="project" value="UniProtKB-KW"/>
</dbReference>
<accession>A0A4R9JN75</accession>
<gene>
    <name evidence="3" type="ORF">EHQ59_11050</name>
</gene>
<feature type="transmembrane region" description="Helical" evidence="1">
    <location>
        <begin position="20"/>
        <end position="39"/>
    </location>
</feature>
<sequence>MEIKKKQVFNLKLSEFKTNLLSPQLIFLYFGIVFFLFHFPGEWTWKSWVHYHSGFLFLLFVLYLSFEIWNLKNENRSSFIVSSLRTIVFFLLVLALNYQWVFQTEVRFSLVSYAFLHAKDLIYEFDSFFELWTTIHYFPLVVFWIFHKTKFLQNKLRLGLVIFVYLVIVFASKLDFDQKDVGSQLQNRNQKVNRYLDQIPENTNIVMVVLEGVSRNHILEQKSKYIDYSKLSGSHFFIPMPHTSKSIYTWMTGDSQLNSTRIEVPTNDFDINLPNSLTKEHQYDTLMLYTQSIYFEGMNLYFPNIFSTLWDKTKLESEYKDQFVTFSWGMDDRVILTHLKQSPMRKSPYFILIGLSQTHSPYFSVSDQVQTSSKLIRHKQALSENIKLIDDLIVYFQSKSKTETLLIITADHGESFGEEGAQIHNYSLYNQELDVPFLFYFIQSKELYVPHLGSSIHFKDTILDLLSKGKTKSSKNQNTNQFFSKEYKLDLICKTWNSDIQRGFITEGKKYIFHSDTGILYEMDLDDSHRIPISNGKKKESIIGKMYESIFSK</sequence>
<dbReference type="RefSeq" id="WP_135619708.1">
    <property type="nucleotide sequence ID" value="NZ_RQGG01000032.1"/>
</dbReference>
<keyword evidence="3" id="KW-0378">Hydrolase</keyword>
<organism evidence="3 4">
    <name type="scientific">Leptospira kemamanensis</name>
    <dbReference type="NCBI Taxonomy" id="2484942"/>
    <lineage>
        <taxon>Bacteria</taxon>
        <taxon>Pseudomonadati</taxon>
        <taxon>Spirochaetota</taxon>
        <taxon>Spirochaetia</taxon>
        <taxon>Leptospirales</taxon>
        <taxon>Leptospiraceae</taxon>
        <taxon>Leptospira</taxon>
    </lineage>
</organism>
<reference evidence="3" key="1">
    <citation type="journal article" date="2019" name="PLoS Negl. Trop. Dis.">
        <title>Revisiting the worldwide diversity of Leptospira species in the environment.</title>
        <authorList>
            <person name="Vincent A.T."/>
            <person name="Schiettekatte O."/>
            <person name="Bourhy P."/>
            <person name="Veyrier F.J."/>
            <person name="Picardeau M."/>
        </authorList>
    </citation>
    <scope>NUCLEOTIDE SEQUENCE [LARGE SCALE GENOMIC DNA]</scope>
    <source>
        <strain evidence="3">201702454</strain>
    </source>
</reference>
<dbReference type="EMBL" id="RQGG01000032">
    <property type="protein sequence ID" value="TGL51427.1"/>
    <property type="molecule type" value="Genomic_DNA"/>
</dbReference>
<keyword evidence="1" id="KW-0812">Transmembrane</keyword>
<feature type="transmembrane region" description="Helical" evidence="1">
    <location>
        <begin position="83"/>
        <end position="101"/>
    </location>
</feature>
<evidence type="ECO:0000256" key="1">
    <source>
        <dbReference type="SAM" id="Phobius"/>
    </source>
</evidence>
<protein>
    <submittedName>
        <fullName evidence="3">Hydrolase</fullName>
    </submittedName>
</protein>
<keyword evidence="1" id="KW-1133">Transmembrane helix</keyword>
<comment type="caution">
    <text evidence="3">The sequence shown here is derived from an EMBL/GenBank/DDBJ whole genome shotgun (WGS) entry which is preliminary data.</text>
</comment>